<dbReference type="AlphaFoldDB" id="A0A4Q7J9E1"/>
<feature type="region of interest" description="Disordered" evidence="1">
    <location>
        <begin position="1"/>
        <end position="30"/>
    </location>
</feature>
<reference evidence="3 4" key="1">
    <citation type="submission" date="2019-02" db="EMBL/GenBank/DDBJ databases">
        <title>Draft genome sequence of Amycolatopsis sp. 8-3EHSu isolated from roots of Suaeda maritima.</title>
        <authorList>
            <person name="Duangmal K."/>
            <person name="Chantavorakit T."/>
        </authorList>
    </citation>
    <scope>NUCLEOTIDE SEQUENCE [LARGE SCALE GENOMIC DNA]</scope>
    <source>
        <strain evidence="3 4">8-3EHSu</strain>
    </source>
</reference>
<evidence type="ECO:0000313" key="4">
    <source>
        <dbReference type="Proteomes" id="UP000292003"/>
    </source>
</evidence>
<keyword evidence="4" id="KW-1185">Reference proteome</keyword>
<keyword evidence="2" id="KW-0812">Transmembrane</keyword>
<sequence length="153" mass="16367">MRTESAPPEAGPTLPEGRYGRSRRRTGTPTKRWQRVLAGAAAVAFGGVLTYVAYQNLGSTPIEAQRLGFAEQPGPAPAMSITIDVTRDEPAKPGVCIVRVRDISGAESGRREVYVPPGETSTVITSVVQSMTRPVTADVFGCSYSVPEYLSRP</sequence>
<dbReference type="EMBL" id="SFCC01000006">
    <property type="protein sequence ID" value="RZQ63546.1"/>
    <property type="molecule type" value="Genomic_DNA"/>
</dbReference>
<gene>
    <name evidence="3" type="ORF">EWH70_14075</name>
</gene>
<accession>A0A4Q7J9E1</accession>
<dbReference type="RefSeq" id="WP_130475799.1">
    <property type="nucleotide sequence ID" value="NZ_SFCC01000006.1"/>
</dbReference>
<protein>
    <submittedName>
        <fullName evidence="3">DUF4307 domain-containing protein</fullName>
    </submittedName>
</protein>
<keyword evidence="2" id="KW-1133">Transmembrane helix</keyword>
<keyword evidence="2" id="KW-0472">Membrane</keyword>
<evidence type="ECO:0000313" key="3">
    <source>
        <dbReference type="EMBL" id="RZQ63546.1"/>
    </source>
</evidence>
<name>A0A4Q7J9E1_9PSEU</name>
<proteinExistence type="predicted"/>
<evidence type="ECO:0000256" key="2">
    <source>
        <dbReference type="SAM" id="Phobius"/>
    </source>
</evidence>
<comment type="caution">
    <text evidence="3">The sequence shown here is derived from an EMBL/GenBank/DDBJ whole genome shotgun (WGS) entry which is preliminary data.</text>
</comment>
<dbReference type="InterPro" id="IPR025443">
    <property type="entry name" value="DUF4307"/>
</dbReference>
<feature type="transmembrane region" description="Helical" evidence="2">
    <location>
        <begin position="33"/>
        <end position="54"/>
    </location>
</feature>
<dbReference type="Proteomes" id="UP000292003">
    <property type="component" value="Unassembled WGS sequence"/>
</dbReference>
<evidence type="ECO:0000256" key="1">
    <source>
        <dbReference type="SAM" id="MobiDB-lite"/>
    </source>
</evidence>
<dbReference type="OrthoDB" id="4425882at2"/>
<dbReference type="Pfam" id="PF14155">
    <property type="entry name" value="DUF4307"/>
    <property type="match status" value="1"/>
</dbReference>
<organism evidence="3 4">
    <name type="scientific">Amycolatopsis suaedae</name>
    <dbReference type="NCBI Taxonomy" id="2510978"/>
    <lineage>
        <taxon>Bacteria</taxon>
        <taxon>Bacillati</taxon>
        <taxon>Actinomycetota</taxon>
        <taxon>Actinomycetes</taxon>
        <taxon>Pseudonocardiales</taxon>
        <taxon>Pseudonocardiaceae</taxon>
        <taxon>Amycolatopsis</taxon>
    </lineage>
</organism>